<dbReference type="PANTHER" id="PTHR30304">
    <property type="entry name" value="D-TAGATOSE-1,6-BISPHOSPHATE ALDOLASE"/>
    <property type="match status" value="1"/>
</dbReference>
<dbReference type="InterPro" id="IPR000771">
    <property type="entry name" value="FBA_II"/>
</dbReference>
<dbReference type="Gene3D" id="3.20.20.70">
    <property type="entry name" value="Aldolase class I"/>
    <property type="match status" value="1"/>
</dbReference>
<sequence>MSNENRIQEMIKRAYHEHWAIGQFNISNLETMMGVISAAEEKRSPVLLGISNGTIRHLGYSYIEGLVRTAEKVADIPLWFHLDHGKDFETVKNCVNIGFKSVMIDTSTLPLKENIEQVIPVVHFCKSHGIGVEAQIGVTWDEETGDESQEKTNPEEVKIFVESTDIDYLAFSFGNTPGRLSGYSNPDIKLLKEIADKSQVPIVMHGGTSVPDPDIMISISMGVSKINIDTLLRRAITDTFLSLYPNEASAPGDPRIAFKAMRNEIAERVGNRMELFGSAGRA</sequence>
<dbReference type="HOGENOM" id="CLU_040088_0_1_12"/>
<dbReference type="eggNOG" id="COG0191">
    <property type="taxonomic scope" value="Bacteria"/>
</dbReference>
<organism evidence="4 5">
    <name type="scientific">Sediminispirochaeta smaragdinae (strain DSM 11293 / JCM 15392 / SEBR 4228)</name>
    <name type="common">Spirochaeta smaragdinae</name>
    <dbReference type="NCBI Taxonomy" id="573413"/>
    <lineage>
        <taxon>Bacteria</taxon>
        <taxon>Pseudomonadati</taxon>
        <taxon>Spirochaetota</taxon>
        <taxon>Spirochaetia</taxon>
        <taxon>Spirochaetales</taxon>
        <taxon>Spirochaetaceae</taxon>
        <taxon>Sediminispirochaeta</taxon>
    </lineage>
</organism>
<comment type="cofactor">
    <cofactor evidence="3">
        <name>Zn(2+)</name>
        <dbReference type="ChEBI" id="CHEBI:29105"/>
    </cofactor>
    <text evidence="3">Binds 2 Zn(2+) ions per subunit. One is catalytic and the other provides a structural contribution.</text>
</comment>
<keyword evidence="4" id="KW-0456">Lyase</keyword>
<dbReference type="STRING" id="573413.Spirs_3450"/>
<dbReference type="AlphaFoldDB" id="E1R2H9"/>
<protein>
    <submittedName>
        <fullName evidence="4">Ketose-bisphosphate aldolase</fullName>
        <ecNumber evidence="4">4.1.2.40</ecNumber>
    </submittedName>
</protein>
<dbReference type="EC" id="4.1.2.40" evidence="4"/>
<feature type="binding site" evidence="2">
    <location>
        <begin position="227"/>
        <end position="230"/>
    </location>
    <ligand>
        <name>dihydroxyacetone phosphate</name>
        <dbReference type="ChEBI" id="CHEBI:57642"/>
    </ligand>
</feature>
<dbReference type="InterPro" id="IPR013785">
    <property type="entry name" value="Aldolase_TIM"/>
</dbReference>
<evidence type="ECO:0000256" key="3">
    <source>
        <dbReference type="PIRSR" id="PIRSR001359-3"/>
    </source>
</evidence>
<dbReference type="GO" id="GO:0005975">
    <property type="term" value="P:carbohydrate metabolic process"/>
    <property type="evidence" value="ECO:0007669"/>
    <property type="project" value="InterPro"/>
</dbReference>
<dbReference type="GO" id="GO:0009025">
    <property type="term" value="F:tagatose-bisphosphate aldolase activity"/>
    <property type="evidence" value="ECO:0007669"/>
    <property type="project" value="UniProtKB-EC"/>
</dbReference>
<accession>E1R2H9</accession>
<evidence type="ECO:0000256" key="1">
    <source>
        <dbReference type="PIRSR" id="PIRSR001359-1"/>
    </source>
</evidence>
<feature type="binding site" evidence="3">
    <location>
        <position position="84"/>
    </location>
    <ligand>
        <name>Zn(2+)</name>
        <dbReference type="ChEBI" id="CHEBI:29105"/>
        <label>1</label>
        <note>catalytic</note>
    </ligand>
</feature>
<keyword evidence="3" id="KW-0479">Metal-binding</keyword>
<dbReference type="NCBIfam" id="TIGR00167">
    <property type="entry name" value="cbbA"/>
    <property type="match status" value="1"/>
</dbReference>
<evidence type="ECO:0000313" key="5">
    <source>
        <dbReference type="Proteomes" id="UP000002318"/>
    </source>
</evidence>
<gene>
    <name evidence="4" type="ordered locus">Spirs_3450</name>
</gene>
<feature type="binding site" evidence="2">
    <location>
        <begin position="206"/>
        <end position="208"/>
    </location>
    <ligand>
        <name>dihydroxyacetone phosphate</name>
        <dbReference type="ChEBI" id="CHEBI:57642"/>
    </ligand>
</feature>
<dbReference type="Proteomes" id="UP000002318">
    <property type="component" value="Chromosome"/>
</dbReference>
<dbReference type="SUPFAM" id="SSF51569">
    <property type="entry name" value="Aldolase"/>
    <property type="match status" value="1"/>
</dbReference>
<keyword evidence="5" id="KW-1185">Reference proteome</keyword>
<feature type="binding site" evidence="3">
    <location>
        <position position="205"/>
    </location>
    <ligand>
        <name>Zn(2+)</name>
        <dbReference type="ChEBI" id="CHEBI:29105"/>
        <label>1</label>
        <note>catalytic</note>
    </ligand>
</feature>
<dbReference type="RefSeq" id="WP_013255998.1">
    <property type="nucleotide sequence ID" value="NC_014364.1"/>
</dbReference>
<feature type="active site" description="Proton donor" evidence="1">
    <location>
        <position position="83"/>
    </location>
</feature>
<evidence type="ECO:0000256" key="2">
    <source>
        <dbReference type="PIRSR" id="PIRSR001359-2"/>
    </source>
</evidence>
<name>E1R2H9_SEDSS</name>
<dbReference type="GO" id="GO:0008270">
    <property type="term" value="F:zinc ion binding"/>
    <property type="evidence" value="ECO:0007669"/>
    <property type="project" value="InterPro"/>
</dbReference>
<dbReference type="KEGG" id="ssm:Spirs_3450"/>
<evidence type="ECO:0000313" key="4">
    <source>
        <dbReference type="EMBL" id="ADK82539.1"/>
    </source>
</evidence>
<dbReference type="InterPro" id="IPR050246">
    <property type="entry name" value="Class_II_FBP_aldolase"/>
</dbReference>
<dbReference type="PIRSF" id="PIRSF001359">
    <property type="entry name" value="F_bP_aldolase_II"/>
    <property type="match status" value="1"/>
</dbReference>
<reference evidence="4 5" key="1">
    <citation type="journal article" date="2010" name="Stand. Genomic Sci.">
        <title>Complete genome sequence of Spirochaeta smaragdinae type strain (SEBR 4228).</title>
        <authorList>
            <person name="Mavromatis K."/>
            <person name="Yasawong M."/>
            <person name="Chertkov O."/>
            <person name="Lapidus A."/>
            <person name="Lucas S."/>
            <person name="Nolan M."/>
            <person name="Del Rio T.G."/>
            <person name="Tice H."/>
            <person name="Cheng J.F."/>
            <person name="Pitluck S."/>
            <person name="Liolios K."/>
            <person name="Ivanova N."/>
            <person name="Tapia R."/>
            <person name="Han C."/>
            <person name="Bruce D."/>
            <person name="Goodwin L."/>
            <person name="Pati A."/>
            <person name="Chen A."/>
            <person name="Palaniappan K."/>
            <person name="Land M."/>
            <person name="Hauser L."/>
            <person name="Chang Y.J."/>
            <person name="Jeffries C.D."/>
            <person name="Detter J.C."/>
            <person name="Rohde M."/>
            <person name="Brambilla E."/>
            <person name="Spring S."/>
            <person name="Goker M."/>
            <person name="Sikorski J."/>
            <person name="Woyke T."/>
            <person name="Bristow J."/>
            <person name="Eisen J.A."/>
            <person name="Markowitz V."/>
            <person name="Hugenholtz P."/>
            <person name="Klenk H.P."/>
            <person name="Kyrpides N.C."/>
        </authorList>
    </citation>
    <scope>NUCLEOTIDE SEQUENCE [LARGE SCALE GENOMIC DNA]</scope>
    <source>
        <strain evidence="5">DSM 11293 / JCM 15392 / SEBR 4228</strain>
    </source>
</reference>
<dbReference type="PANTHER" id="PTHR30304:SF0">
    <property type="entry name" value="D-TAGATOSE-1,6-BISPHOSPHATE ALDOLASE SUBUNIT GATY-RELATED"/>
    <property type="match status" value="1"/>
</dbReference>
<feature type="binding site" evidence="2">
    <location>
        <position position="178"/>
    </location>
    <ligand>
        <name>dihydroxyacetone phosphate</name>
        <dbReference type="ChEBI" id="CHEBI:57642"/>
    </ligand>
</feature>
<dbReference type="EMBL" id="CP002116">
    <property type="protein sequence ID" value="ADK82539.1"/>
    <property type="molecule type" value="Genomic_DNA"/>
</dbReference>
<dbReference type="Pfam" id="PF01116">
    <property type="entry name" value="F_bP_aldolase"/>
    <property type="match status" value="1"/>
</dbReference>
<keyword evidence="3" id="KW-0862">Zinc</keyword>
<feature type="binding site" evidence="3">
    <location>
        <position position="105"/>
    </location>
    <ligand>
        <name>Zn(2+)</name>
        <dbReference type="ChEBI" id="CHEBI:29105"/>
        <label>2</label>
    </ligand>
</feature>
<dbReference type="CDD" id="cd00947">
    <property type="entry name" value="TBP_aldolase_IIB"/>
    <property type="match status" value="1"/>
</dbReference>
<proteinExistence type="predicted"/>